<evidence type="ECO:0000313" key="3">
    <source>
        <dbReference type="Proteomes" id="UP000183639"/>
    </source>
</evidence>
<name>A0A1I3H825_SELRU</name>
<feature type="region of interest" description="Disordered" evidence="1">
    <location>
        <begin position="66"/>
        <end position="117"/>
    </location>
</feature>
<dbReference type="AlphaFoldDB" id="A0A1I3H825"/>
<evidence type="ECO:0000256" key="1">
    <source>
        <dbReference type="SAM" id="MobiDB-lite"/>
    </source>
</evidence>
<proteinExistence type="predicted"/>
<accession>A0A1I3H825</accession>
<reference evidence="2 3" key="1">
    <citation type="submission" date="2016-10" db="EMBL/GenBank/DDBJ databases">
        <authorList>
            <person name="de Groot N.N."/>
        </authorList>
    </citation>
    <scope>NUCLEOTIDE SEQUENCE [LARGE SCALE GENOMIC DNA]</scope>
    <source>
        <strain evidence="2 3">Z108</strain>
    </source>
</reference>
<organism evidence="2 3">
    <name type="scientific">Selenomonas ruminantium</name>
    <dbReference type="NCBI Taxonomy" id="971"/>
    <lineage>
        <taxon>Bacteria</taxon>
        <taxon>Bacillati</taxon>
        <taxon>Bacillota</taxon>
        <taxon>Negativicutes</taxon>
        <taxon>Selenomonadales</taxon>
        <taxon>Selenomonadaceae</taxon>
        <taxon>Selenomonas</taxon>
    </lineage>
</organism>
<feature type="compositionally biased region" description="Basic and acidic residues" evidence="1">
    <location>
        <begin position="78"/>
        <end position="87"/>
    </location>
</feature>
<protein>
    <submittedName>
        <fullName evidence="2">Uncharacterized protein</fullName>
    </submittedName>
</protein>
<sequence length="117" mass="13366">MAFITKSFRFDDSHPVLKDFVAKQSNFSKAMKYLVFDYCSKHPEIEDLAVKYQVVSDAAVLDRMRAMTQTDSAQEAQPEVKAEEKTEAAPAPQKKKTSKKDKKKSSDVNLDDYSEYM</sequence>
<dbReference type="Proteomes" id="UP000183639">
    <property type="component" value="Unassembled WGS sequence"/>
</dbReference>
<gene>
    <name evidence="2" type="ORF">SAMN04487861_1288</name>
</gene>
<feature type="compositionally biased region" description="Basic residues" evidence="1">
    <location>
        <begin position="93"/>
        <end position="103"/>
    </location>
</feature>
<dbReference type="EMBL" id="FOQK01000028">
    <property type="protein sequence ID" value="SFI31752.1"/>
    <property type="molecule type" value="Genomic_DNA"/>
</dbReference>
<evidence type="ECO:0000313" key="2">
    <source>
        <dbReference type="EMBL" id="SFI31752.1"/>
    </source>
</evidence>